<dbReference type="GO" id="GO:0004519">
    <property type="term" value="F:endonuclease activity"/>
    <property type="evidence" value="ECO:0007669"/>
    <property type="project" value="UniProtKB-KW"/>
</dbReference>
<keyword evidence="2" id="KW-0255">Endonuclease</keyword>
<dbReference type="Gene3D" id="3.40.1350.10">
    <property type="match status" value="1"/>
</dbReference>
<sequence>MNTKAKGDTFENRVYDLILDSINRETFNVPVKNFKIYKNKKYLSKDQSFSARIDISIESYRKGAEHPSLYIFIECKDYNSAVGIDKIKKFNADVVELRGIGLNAKGIFITKSAVQEGLLNYARSNGIAVVRVMDDDTMDTIVERKEKNSLKDAATLAVINVFNALTHENFVSTTGITYAFYKDKPFTRLTDLLKEITSG</sequence>
<evidence type="ECO:0000313" key="3">
    <source>
        <dbReference type="Proteomes" id="UP000503144"/>
    </source>
</evidence>
<dbReference type="RefSeq" id="WP_168862024.1">
    <property type="nucleotide sequence ID" value="NZ_CP051204.2"/>
</dbReference>
<evidence type="ECO:0000259" key="1">
    <source>
        <dbReference type="Pfam" id="PF04471"/>
    </source>
</evidence>
<dbReference type="Proteomes" id="UP000503144">
    <property type="component" value="Chromosome"/>
</dbReference>
<reference evidence="2 3" key="2">
    <citation type="submission" date="2020-09" db="EMBL/GenBank/DDBJ databases">
        <authorList>
            <person name="Kittiwongwattana C."/>
        </authorList>
    </citation>
    <scope>NUCLEOTIDE SEQUENCE [LARGE SCALE GENOMIC DNA]</scope>
    <source>
        <strain evidence="2 3">1303</strain>
    </source>
</reference>
<keyword evidence="3" id="KW-1185">Reference proteome</keyword>
<dbReference type="InterPro" id="IPR011856">
    <property type="entry name" value="tRNA_endonuc-like_dom_sf"/>
</dbReference>
<dbReference type="InterPro" id="IPR007560">
    <property type="entry name" value="Restrct_endonuc_IV_Mrr"/>
</dbReference>
<dbReference type="EMBL" id="CP051204">
    <property type="protein sequence ID" value="QJB41713.1"/>
    <property type="molecule type" value="Genomic_DNA"/>
</dbReference>
<protein>
    <submittedName>
        <fullName evidence="2">Restriction endonuclease</fullName>
    </submittedName>
</protein>
<accession>A0ABX6LNU1</accession>
<organism evidence="2 3">
    <name type="scientific">Chitinophaga oryzae</name>
    <dbReference type="NCBI Taxonomy" id="2725414"/>
    <lineage>
        <taxon>Bacteria</taxon>
        <taxon>Pseudomonadati</taxon>
        <taxon>Bacteroidota</taxon>
        <taxon>Chitinophagia</taxon>
        <taxon>Chitinophagales</taxon>
        <taxon>Chitinophagaceae</taxon>
        <taxon>Chitinophaga</taxon>
    </lineage>
</organism>
<keyword evidence="2" id="KW-0378">Hydrolase</keyword>
<keyword evidence="2" id="KW-0540">Nuclease</keyword>
<dbReference type="Pfam" id="PF04471">
    <property type="entry name" value="Mrr_cat"/>
    <property type="match status" value="1"/>
</dbReference>
<dbReference type="SUPFAM" id="SSF52980">
    <property type="entry name" value="Restriction endonuclease-like"/>
    <property type="match status" value="1"/>
</dbReference>
<dbReference type="InterPro" id="IPR011335">
    <property type="entry name" value="Restrct_endonuc-II-like"/>
</dbReference>
<reference evidence="3" key="1">
    <citation type="submission" date="2020-04" db="EMBL/GenBank/DDBJ databases">
        <authorList>
            <person name="Kittiwongwattana C."/>
        </authorList>
    </citation>
    <scope>NUCLEOTIDE SEQUENCE [LARGE SCALE GENOMIC DNA]</scope>
    <source>
        <strain evidence="3">1303</strain>
    </source>
</reference>
<gene>
    <name evidence="2" type="ORF">HF324_29250</name>
</gene>
<feature type="domain" description="Restriction endonuclease type IV Mrr" evidence="1">
    <location>
        <begin position="51"/>
        <end position="130"/>
    </location>
</feature>
<name>A0ABX6LNU1_9BACT</name>
<proteinExistence type="predicted"/>
<evidence type="ECO:0000313" key="2">
    <source>
        <dbReference type="EMBL" id="QJB41713.1"/>
    </source>
</evidence>